<protein>
    <recommendedName>
        <fullName evidence="2">Tyrosine--tRNA ligase</fullName>
    </recommendedName>
</protein>
<dbReference type="SUPFAM" id="SSF52374">
    <property type="entry name" value="Nucleotidylyl transferase"/>
    <property type="match status" value="1"/>
</dbReference>
<dbReference type="EMBL" id="UINC01229688">
    <property type="protein sequence ID" value="SVE61493.1"/>
    <property type="molecule type" value="Genomic_DNA"/>
</dbReference>
<reference evidence="1" key="1">
    <citation type="submission" date="2018-05" db="EMBL/GenBank/DDBJ databases">
        <authorList>
            <person name="Lanie J.A."/>
            <person name="Ng W.-L."/>
            <person name="Kazmierczak K.M."/>
            <person name="Andrzejewski T.M."/>
            <person name="Davidsen T.M."/>
            <person name="Wayne K.J."/>
            <person name="Tettelin H."/>
            <person name="Glass J.I."/>
            <person name="Rusch D."/>
            <person name="Podicherti R."/>
            <person name="Tsui H.-C.T."/>
            <person name="Winkler M.E."/>
        </authorList>
    </citation>
    <scope>NUCLEOTIDE SEQUENCE</scope>
</reference>
<accession>A0A383EYH9</accession>
<dbReference type="Gene3D" id="3.40.50.620">
    <property type="entry name" value="HUPs"/>
    <property type="match status" value="1"/>
</dbReference>
<organism evidence="1">
    <name type="scientific">marine metagenome</name>
    <dbReference type="NCBI Taxonomy" id="408172"/>
    <lineage>
        <taxon>unclassified sequences</taxon>
        <taxon>metagenomes</taxon>
        <taxon>ecological metagenomes</taxon>
    </lineage>
</organism>
<dbReference type="AlphaFoldDB" id="A0A383EYH9"/>
<evidence type="ECO:0000313" key="1">
    <source>
        <dbReference type="EMBL" id="SVE61493.1"/>
    </source>
</evidence>
<feature type="non-terminal residue" evidence="1">
    <location>
        <position position="49"/>
    </location>
</feature>
<dbReference type="InterPro" id="IPR014729">
    <property type="entry name" value="Rossmann-like_a/b/a_fold"/>
</dbReference>
<sequence>MTSKSEQLKEIKRGAEEVLVEKDFVKRLNEKKPLRIKVGFDPTAPDLHL</sequence>
<proteinExistence type="predicted"/>
<gene>
    <name evidence="1" type="ORF">METZ01_LOCUS514347</name>
</gene>
<name>A0A383EYH9_9ZZZZ</name>
<evidence type="ECO:0008006" key="2">
    <source>
        <dbReference type="Google" id="ProtNLM"/>
    </source>
</evidence>